<dbReference type="Proteomes" id="UP000663722">
    <property type="component" value="Chromosome"/>
</dbReference>
<sequence length="40" mass="4884">MFRTNPIEQIMVIIVRQIRQKPSFFQKNSVSLWDVYPIIF</sequence>
<accession>A0A975BK84</accession>
<evidence type="ECO:0000313" key="2">
    <source>
        <dbReference type="Proteomes" id="UP000663722"/>
    </source>
</evidence>
<reference evidence="1" key="1">
    <citation type="journal article" date="2021" name="Microb. Physiol.">
        <title>Proteogenomic Insights into the Physiology of Marine, Sulfate-Reducing, Filamentous Desulfonema limicola and Desulfonema magnum.</title>
        <authorList>
            <person name="Schnaars V."/>
            <person name="Wohlbrand L."/>
            <person name="Scheve S."/>
            <person name="Hinrichs C."/>
            <person name="Reinhardt R."/>
            <person name="Rabus R."/>
        </authorList>
    </citation>
    <scope>NUCLEOTIDE SEQUENCE</scope>
    <source>
        <strain evidence="1">4be13</strain>
    </source>
</reference>
<organism evidence="1 2">
    <name type="scientific">Desulfonema magnum</name>
    <dbReference type="NCBI Taxonomy" id="45655"/>
    <lineage>
        <taxon>Bacteria</taxon>
        <taxon>Pseudomonadati</taxon>
        <taxon>Thermodesulfobacteriota</taxon>
        <taxon>Desulfobacteria</taxon>
        <taxon>Desulfobacterales</taxon>
        <taxon>Desulfococcaceae</taxon>
        <taxon>Desulfonema</taxon>
    </lineage>
</organism>
<evidence type="ECO:0000313" key="1">
    <source>
        <dbReference type="EMBL" id="QTA87244.1"/>
    </source>
</evidence>
<evidence type="ECO:0008006" key="3">
    <source>
        <dbReference type="Google" id="ProtNLM"/>
    </source>
</evidence>
<proteinExistence type="predicted"/>
<dbReference type="KEGG" id="dmm:dnm_032740"/>
<keyword evidence="2" id="KW-1185">Reference proteome</keyword>
<dbReference type="EMBL" id="CP061800">
    <property type="protein sequence ID" value="QTA87244.1"/>
    <property type="molecule type" value="Genomic_DNA"/>
</dbReference>
<protein>
    <recommendedName>
        <fullName evidence="3">Transposase</fullName>
    </recommendedName>
</protein>
<gene>
    <name evidence="1" type="ORF">dnm_032740</name>
</gene>
<name>A0A975BK84_9BACT</name>
<dbReference type="AlphaFoldDB" id="A0A975BK84"/>